<dbReference type="InterPro" id="IPR000999">
    <property type="entry name" value="RNase_III_dom"/>
</dbReference>
<name>J3L0Z2_ORYBR</name>
<dbReference type="SUPFAM" id="SSF69065">
    <property type="entry name" value="RNase III domain-like"/>
    <property type="match status" value="1"/>
</dbReference>
<evidence type="ECO:0000256" key="3">
    <source>
        <dbReference type="PROSITE-ProRule" id="PRU00266"/>
    </source>
</evidence>
<evidence type="ECO:0000259" key="5">
    <source>
        <dbReference type="PROSITE" id="PS50142"/>
    </source>
</evidence>
<dbReference type="Gene3D" id="1.10.1520.10">
    <property type="entry name" value="Ribonuclease III domain"/>
    <property type="match status" value="1"/>
</dbReference>
<dbReference type="OrthoDB" id="656209at2759"/>
<proteinExistence type="predicted"/>
<dbReference type="InterPro" id="IPR036389">
    <property type="entry name" value="RNase_III_sf"/>
</dbReference>
<gene>
    <name evidence="6" type="primary">LOC102723007</name>
</gene>
<dbReference type="PANTHER" id="PTHR14950">
    <property type="entry name" value="DICER-RELATED"/>
    <property type="match status" value="1"/>
</dbReference>
<dbReference type="PROSITE" id="PS50142">
    <property type="entry name" value="RNASE_3_2"/>
    <property type="match status" value="1"/>
</dbReference>
<dbReference type="PANTHER" id="PTHR14950:SF49">
    <property type="entry name" value="RIBONUCLEASE 3-LIKE PROTEIN 2-RELATED"/>
    <property type="match status" value="1"/>
</dbReference>
<keyword evidence="7" id="KW-1185">Reference proteome</keyword>
<dbReference type="STRING" id="4533.J3L0Z2"/>
<keyword evidence="1" id="KW-0378">Hydrolase</keyword>
<dbReference type="GO" id="GO:0003723">
    <property type="term" value="F:RNA binding"/>
    <property type="evidence" value="ECO:0007669"/>
    <property type="project" value="UniProtKB-UniRule"/>
</dbReference>
<dbReference type="InterPro" id="IPR014720">
    <property type="entry name" value="dsRBD_dom"/>
</dbReference>
<dbReference type="GO" id="GO:0005737">
    <property type="term" value="C:cytoplasm"/>
    <property type="evidence" value="ECO:0007669"/>
    <property type="project" value="TreeGrafter"/>
</dbReference>
<dbReference type="KEGG" id="obr:102723007"/>
<dbReference type="GO" id="GO:0004525">
    <property type="term" value="F:ribonuclease III activity"/>
    <property type="evidence" value="ECO:0007669"/>
    <property type="project" value="InterPro"/>
</dbReference>
<evidence type="ECO:0000256" key="2">
    <source>
        <dbReference type="ARBA" id="ARBA00022884"/>
    </source>
</evidence>
<dbReference type="HOGENOM" id="CLU_000907_5_0_1"/>
<dbReference type="PROSITE" id="PS00517">
    <property type="entry name" value="RNASE_3_1"/>
    <property type="match status" value="1"/>
</dbReference>
<dbReference type="Pfam" id="PF00636">
    <property type="entry name" value="Ribonuclease_3"/>
    <property type="match status" value="1"/>
</dbReference>
<dbReference type="EnsemblPlants" id="OB01G28980.1">
    <property type="protein sequence ID" value="OB01G28980.1"/>
    <property type="gene ID" value="OB01G28980"/>
</dbReference>
<dbReference type="SUPFAM" id="SSF54768">
    <property type="entry name" value="dsRNA-binding domain-like"/>
    <property type="match status" value="1"/>
</dbReference>
<reference evidence="6" key="1">
    <citation type="journal article" date="2013" name="Nat. Commun.">
        <title>Whole-genome sequencing of Oryza brachyantha reveals mechanisms underlying Oryza genome evolution.</title>
        <authorList>
            <person name="Chen J."/>
            <person name="Huang Q."/>
            <person name="Gao D."/>
            <person name="Wang J."/>
            <person name="Lang Y."/>
            <person name="Liu T."/>
            <person name="Li B."/>
            <person name="Bai Z."/>
            <person name="Luis Goicoechea J."/>
            <person name="Liang C."/>
            <person name="Chen C."/>
            <person name="Zhang W."/>
            <person name="Sun S."/>
            <person name="Liao Y."/>
            <person name="Zhang X."/>
            <person name="Yang L."/>
            <person name="Song C."/>
            <person name="Wang M."/>
            <person name="Shi J."/>
            <person name="Liu G."/>
            <person name="Liu J."/>
            <person name="Zhou H."/>
            <person name="Zhou W."/>
            <person name="Yu Q."/>
            <person name="An N."/>
            <person name="Chen Y."/>
            <person name="Cai Q."/>
            <person name="Wang B."/>
            <person name="Liu B."/>
            <person name="Min J."/>
            <person name="Huang Y."/>
            <person name="Wu H."/>
            <person name="Li Z."/>
            <person name="Zhang Y."/>
            <person name="Yin Y."/>
            <person name="Song W."/>
            <person name="Jiang J."/>
            <person name="Jackson S.A."/>
            <person name="Wing R.A."/>
            <person name="Wang J."/>
            <person name="Chen M."/>
        </authorList>
    </citation>
    <scope>NUCLEOTIDE SEQUENCE [LARGE SCALE GENOMIC DNA]</scope>
    <source>
        <strain evidence="6">cv. IRGC 101232</strain>
    </source>
</reference>
<reference evidence="6" key="2">
    <citation type="submission" date="2013-04" db="UniProtKB">
        <authorList>
            <consortium name="EnsemblPlants"/>
        </authorList>
    </citation>
    <scope>IDENTIFICATION</scope>
</reference>
<dbReference type="CDD" id="cd00593">
    <property type="entry name" value="RIBOc"/>
    <property type="match status" value="1"/>
</dbReference>
<evidence type="ECO:0008006" key="8">
    <source>
        <dbReference type="Google" id="ProtNLM"/>
    </source>
</evidence>
<dbReference type="GeneID" id="102723007"/>
<evidence type="ECO:0000259" key="4">
    <source>
        <dbReference type="PROSITE" id="PS50137"/>
    </source>
</evidence>
<feature type="domain" description="DRBM" evidence="4">
    <location>
        <begin position="205"/>
        <end position="274"/>
    </location>
</feature>
<sequence>MQRQPAAAVGFEFEADRKAAARTVERALGYRFRDRALLDEALTHSSWPPARAPTTKGGGGEGGVGRRRTYQRLEFVGDAALGLAFSGLFYREYPDLGPGVLTELRSANTSNEKLARAAVRHGLYRLLRRHNCDRLDLRVSHFTVFVNGNVPYNGQVVEAPKVLADIVEAIAGAVYVDCKFDLKQFQKVVEKLCSPIIFEETLCKDPVSMLKEHCEKHNKALGYTESDSEYTESIGVLKVANVIVHGELVGIGSAKQMRVARRNAARDAVATLRLVGGEERGVATAGCGFGDGAGEDEAGKVRLRRWFLLGAALWLCFKLLWE</sequence>
<evidence type="ECO:0000313" key="7">
    <source>
        <dbReference type="Proteomes" id="UP000006038"/>
    </source>
</evidence>
<evidence type="ECO:0000256" key="1">
    <source>
        <dbReference type="ARBA" id="ARBA00022801"/>
    </source>
</evidence>
<dbReference type="eggNOG" id="KOG0701">
    <property type="taxonomic scope" value="Eukaryota"/>
</dbReference>
<organism evidence="6">
    <name type="scientific">Oryza brachyantha</name>
    <name type="common">malo sina</name>
    <dbReference type="NCBI Taxonomy" id="4533"/>
    <lineage>
        <taxon>Eukaryota</taxon>
        <taxon>Viridiplantae</taxon>
        <taxon>Streptophyta</taxon>
        <taxon>Embryophyta</taxon>
        <taxon>Tracheophyta</taxon>
        <taxon>Spermatophyta</taxon>
        <taxon>Magnoliopsida</taxon>
        <taxon>Liliopsida</taxon>
        <taxon>Poales</taxon>
        <taxon>Poaceae</taxon>
        <taxon>BOP clade</taxon>
        <taxon>Oryzoideae</taxon>
        <taxon>Oryzeae</taxon>
        <taxon>Oryzinae</taxon>
        <taxon>Oryza</taxon>
    </lineage>
</organism>
<feature type="domain" description="RNase III" evidence="5">
    <location>
        <begin position="21"/>
        <end position="179"/>
    </location>
</feature>
<accession>J3L0Z2</accession>
<dbReference type="GO" id="GO:0030422">
    <property type="term" value="P:siRNA processing"/>
    <property type="evidence" value="ECO:0007669"/>
    <property type="project" value="TreeGrafter"/>
</dbReference>
<evidence type="ECO:0000313" key="6">
    <source>
        <dbReference type="EnsemblPlants" id="OB01G28980.1"/>
    </source>
</evidence>
<protein>
    <recommendedName>
        <fullName evidence="8">RNase III domain-containing protein</fullName>
    </recommendedName>
</protein>
<dbReference type="Proteomes" id="UP000006038">
    <property type="component" value="Chromosome 1"/>
</dbReference>
<dbReference type="Gene3D" id="3.30.160.20">
    <property type="match status" value="1"/>
</dbReference>
<dbReference type="GO" id="GO:0005634">
    <property type="term" value="C:nucleus"/>
    <property type="evidence" value="ECO:0007669"/>
    <property type="project" value="TreeGrafter"/>
</dbReference>
<dbReference type="SMART" id="SM00535">
    <property type="entry name" value="RIBOc"/>
    <property type="match status" value="1"/>
</dbReference>
<dbReference type="RefSeq" id="XP_006645993.1">
    <property type="nucleotide sequence ID" value="XM_006645930.3"/>
</dbReference>
<dbReference type="PROSITE" id="PS50137">
    <property type="entry name" value="DS_RBD"/>
    <property type="match status" value="1"/>
</dbReference>
<dbReference type="OMA" id="APQDHES"/>
<dbReference type="Gramene" id="OB01G28980.1">
    <property type="protein sequence ID" value="OB01G28980.1"/>
    <property type="gene ID" value="OB01G28980"/>
</dbReference>
<dbReference type="AlphaFoldDB" id="J3L0Z2"/>
<keyword evidence="2 3" id="KW-0694">RNA-binding</keyword>